<dbReference type="SUPFAM" id="SSF56112">
    <property type="entry name" value="Protein kinase-like (PK-like)"/>
    <property type="match status" value="1"/>
</dbReference>
<reference evidence="11 12" key="1">
    <citation type="journal article" date="2016" name="Fungal Biol.">
        <title>The genome of Xylona heveae provides a window into fungal endophytism.</title>
        <authorList>
            <person name="Gazis R."/>
            <person name="Kuo A."/>
            <person name="Riley R."/>
            <person name="LaButti K."/>
            <person name="Lipzen A."/>
            <person name="Lin J."/>
            <person name="Amirebrahimi M."/>
            <person name="Hesse C.N."/>
            <person name="Spatafora J.W."/>
            <person name="Henrissat B."/>
            <person name="Hainaut M."/>
            <person name="Grigoriev I.V."/>
            <person name="Hibbett D.S."/>
        </authorList>
    </citation>
    <scope>NUCLEOTIDE SEQUENCE [LARGE SCALE GENOMIC DNA]</scope>
    <source>
        <strain evidence="11 12">TC161</strain>
    </source>
</reference>
<evidence type="ECO:0000256" key="1">
    <source>
        <dbReference type="ARBA" id="ARBA00012513"/>
    </source>
</evidence>
<evidence type="ECO:0000256" key="5">
    <source>
        <dbReference type="ARBA" id="ARBA00022777"/>
    </source>
</evidence>
<proteinExistence type="predicted"/>
<keyword evidence="5 11" id="KW-0418">Kinase</keyword>
<evidence type="ECO:0000256" key="7">
    <source>
        <dbReference type="ARBA" id="ARBA00047899"/>
    </source>
</evidence>
<dbReference type="EMBL" id="KV407456">
    <property type="protein sequence ID" value="KZF23939.1"/>
    <property type="molecule type" value="Genomic_DNA"/>
</dbReference>
<gene>
    <name evidence="11" type="ORF">L228DRAFT_255303</name>
</gene>
<keyword evidence="3" id="KW-0808">Transferase</keyword>
<dbReference type="Proteomes" id="UP000076632">
    <property type="component" value="Unassembled WGS sequence"/>
</dbReference>
<evidence type="ECO:0000256" key="8">
    <source>
        <dbReference type="ARBA" id="ARBA00048679"/>
    </source>
</evidence>
<feature type="region of interest" description="Disordered" evidence="9">
    <location>
        <begin position="1"/>
        <end position="24"/>
    </location>
</feature>
<dbReference type="GeneID" id="28899016"/>
<dbReference type="InterPro" id="IPR051334">
    <property type="entry name" value="SRPK"/>
</dbReference>
<dbReference type="InParanoid" id="A0A165HUE5"/>
<organism evidence="11 12">
    <name type="scientific">Xylona heveae (strain CBS 132557 / TC161)</name>
    <dbReference type="NCBI Taxonomy" id="1328760"/>
    <lineage>
        <taxon>Eukaryota</taxon>
        <taxon>Fungi</taxon>
        <taxon>Dikarya</taxon>
        <taxon>Ascomycota</taxon>
        <taxon>Pezizomycotina</taxon>
        <taxon>Xylonomycetes</taxon>
        <taxon>Xylonales</taxon>
        <taxon>Xylonaceae</taxon>
        <taxon>Xylona</taxon>
    </lineage>
</organism>
<dbReference type="InterPro" id="IPR011009">
    <property type="entry name" value="Kinase-like_dom_sf"/>
</dbReference>
<comment type="catalytic activity">
    <reaction evidence="7">
        <text>L-threonyl-[protein] + ATP = O-phospho-L-threonyl-[protein] + ADP + H(+)</text>
        <dbReference type="Rhea" id="RHEA:46608"/>
        <dbReference type="Rhea" id="RHEA-COMP:11060"/>
        <dbReference type="Rhea" id="RHEA-COMP:11605"/>
        <dbReference type="ChEBI" id="CHEBI:15378"/>
        <dbReference type="ChEBI" id="CHEBI:30013"/>
        <dbReference type="ChEBI" id="CHEBI:30616"/>
        <dbReference type="ChEBI" id="CHEBI:61977"/>
        <dbReference type="ChEBI" id="CHEBI:456216"/>
        <dbReference type="EC" id="2.7.11.1"/>
    </reaction>
</comment>
<keyword evidence="6" id="KW-0067">ATP-binding</keyword>
<dbReference type="AlphaFoldDB" id="A0A165HUE5"/>
<dbReference type="RefSeq" id="XP_018189494.1">
    <property type="nucleotide sequence ID" value="XM_018333879.1"/>
</dbReference>
<dbReference type="GO" id="GO:0004674">
    <property type="term" value="F:protein serine/threonine kinase activity"/>
    <property type="evidence" value="ECO:0007669"/>
    <property type="project" value="UniProtKB-KW"/>
</dbReference>
<dbReference type="SMART" id="SM00220">
    <property type="entry name" value="S_TKc"/>
    <property type="match status" value="1"/>
</dbReference>
<dbReference type="PANTHER" id="PTHR47634:SF9">
    <property type="entry name" value="PROTEIN KINASE DOMAIN-CONTAINING PROTEIN-RELATED"/>
    <property type="match status" value="1"/>
</dbReference>
<dbReference type="PROSITE" id="PS50011">
    <property type="entry name" value="PROTEIN_KINASE_DOM"/>
    <property type="match status" value="1"/>
</dbReference>
<evidence type="ECO:0000256" key="3">
    <source>
        <dbReference type="ARBA" id="ARBA00022679"/>
    </source>
</evidence>
<dbReference type="PANTHER" id="PTHR47634">
    <property type="entry name" value="PROTEIN KINASE DOMAIN-CONTAINING PROTEIN-RELATED"/>
    <property type="match status" value="1"/>
</dbReference>
<sequence>MNQAARSLPNEPLLEEERNPDYDPRRFYPARAGEVIRNYRLNSKLGWGTGSTITNCFERDRKSAFVEFRISQHISQIAASSKHRGRNYVRSIEDSFTITGPFGEHLILVYEPLREPLWMVGRHLNSIGLPPRVLKSLLRLVLQDLKGDNFLVPFEDKSVIEDYIKDLSINPPVFKEVDGHPIYQSRTDFGRLRKAFGALKISDFGAAVFGDTSSLYYHDIQPEQFCAPEVLLKAGWTYSADIWNLGMVLWELLNETSLLDGLDSNNSEYSQVTHFTQMIALLGPPPQSLLDRADKDIYSKLYSEDGCFIYQDLVPSTEYTFANRTPFFEGAEKQQFLEFASKLLCWLPEERATAEELYNHPWLAHS</sequence>
<comment type="catalytic activity">
    <reaction evidence="8">
        <text>L-seryl-[protein] + ATP = O-phospho-L-seryl-[protein] + ADP + H(+)</text>
        <dbReference type="Rhea" id="RHEA:17989"/>
        <dbReference type="Rhea" id="RHEA-COMP:9863"/>
        <dbReference type="Rhea" id="RHEA-COMP:11604"/>
        <dbReference type="ChEBI" id="CHEBI:15378"/>
        <dbReference type="ChEBI" id="CHEBI:29999"/>
        <dbReference type="ChEBI" id="CHEBI:30616"/>
        <dbReference type="ChEBI" id="CHEBI:83421"/>
        <dbReference type="ChEBI" id="CHEBI:456216"/>
        <dbReference type="EC" id="2.7.11.1"/>
    </reaction>
</comment>
<keyword evidence="12" id="KW-1185">Reference proteome</keyword>
<dbReference type="OrthoDB" id="5979581at2759"/>
<protein>
    <recommendedName>
        <fullName evidence="1">non-specific serine/threonine protein kinase</fullName>
        <ecNumber evidence="1">2.7.11.1</ecNumber>
    </recommendedName>
</protein>
<keyword evidence="2" id="KW-0723">Serine/threonine-protein kinase</keyword>
<accession>A0A165HUE5</accession>
<dbReference type="OMA" id="PQPFCAP"/>
<evidence type="ECO:0000313" key="12">
    <source>
        <dbReference type="Proteomes" id="UP000076632"/>
    </source>
</evidence>
<evidence type="ECO:0000256" key="4">
    <source>
        <dbReference type="ARBA" id="ARBA00022741"/>
    </source>
</evidence>
<dbReference type="InterPro" id="IPR000719">
    <property type="entry name" value="Prot_kinase_dom"/>
</dbReference>
<dbReference type="GO" id="GO:0050684">
    <property type="term" value="P:regulation of mRNA processing"/>
    <property type="evidence" value="ECO:0007669"/>
    <property type="project" value="TreeGrafter"/>
</dbReference>
<evidence type="ECO:0000256" key="2">
    <source>
        <dbReference type="ARBA" id="ARBA00022527"/>
    </source>
</evidence>
<evidence type="ECO:0000259" key="10">
    <source>
        <dbReference type="PROSITE" id="PS50011"/>
    </source>
</evidence>
<evidence type="ECO:0000256" key="6">
    <source>
        <dbReference type="ARBA" id="ARBA00022840"/>
    </source>
</evidence>
<feature type="compositionally biased region" description="Basic and acidic residues" evidence="9">
    <location>
        <begin position="15"/>
        <end position="24"/>
    </location>
</feature>
<evidence type="ECO:0000313" key="11">
    <source>
        <dbReference type="EMBL" id="KZF23939.1"/>
    </source>
</evidence>
<feature type="domain" description="Protein kinase" evidence="10">
    <location>
        <begin position="39"/>
        <end position="363"/>
    </location>
</feature>
<dbReference type="GO" id="GO:0000245">
    <property type="term" value="P:spliceosomal complex assembly"/>
    <property type="evidence" value="ECO:0007669"/>
    <property type="project" value="TreeGrafter"/>
</dbReference>
<dbReference type="Gene3D" id="1.10.510.10">
    <property type="entry name" value="Transferase(Phosphotransferase) domain 1"/>
    <property type="match status" value="1"/>
</dbReference>
<name>A0A165HUE5_XYLHT</name>
<dbReference type="STRING" id="1328760.A0A165HUE5"/>
<dbReference type="Pfam" id="PF00069">
    <property type="entry name" value="Pkinase"/>
    <property type="match status" value="1"/>
</dbReference>
<dbReference type="EC" id="2.7.11.1" evidence="1"/>
<dbReference type="Gene3D" id="3.30.200.20">
    <property type="entry name" value="Phosphorylase Kinase, domain 1"/>
    <property type="match status" value="1"/>
</dbReference>
<dbReference type="GO" id="GO:0005524">
    <property type="term" value="F:ATP binding"/>
    <property type="evidence" value="ECO:0007669"/>
    <property type="project" value="UniProtKB-KW"/>
</dbReference>
<evidence type="ECO:0000256" key="9">
    <source>
        <dbReference type="SAM" id="MobiDB-lite"/>
    </source>
</evidence>
<keyword evidence="4" id="KW-0547">Nucleotide-binding</keyword>